<dbReference type="Proteomes" id="UP001240236">
    <property type="component" value="Unassembled WGS sequence"/>
</dbReference>
<keyword evidence="3" id="KW-1185">Reference proteome</keyword>
<keyword evidence="1" id="KW-1133">Transmembrane helix</keyword>
<keyword evidence="1" id="KW-0812">Transmembrane</keyword>
<organism evidence="2 3">
    <name type="scientific">Catenuloplanes indicus</name>
    <dbReference type="NCBI Taxonomy" id="137267"/>
    <lineage>
        <taxon>Bacteria</taxon>
        <taxon>Bacillati</taxon>
        <taxon>Actinomycetota</taxon>
        <taxon>Actinomycetes</taxon>
        <taxon>Micromonosporales</taxon>
        <taxon>Micromonosporaceae</taxon>
        <taxon>Catenuloplanes</taxon>
    </lineage>
</organism>
<gene>
    <name evidence="2" type="ORF">J2S42_008393</name>
</gene>
<dbReference type="RefSeq" id="WP_307249410.1">
    <property type="nucleotide sequence ID" value="NZ_JAUSUZ010000002.1"/>
</dbReference>
<keyword evidence="1" id="KW-0472">Membrane</keyword>
<comment type="caution">
    <text evidence="2">The sequence shown here is derived from an EMBL/GenBank/DDBJ whole genome shotgun (WGS) entry which is preliminary data.</text>
</comment>
<evidence type="ECO:0000256" key="1">
    <source>
        <dbReference type="SAM" id="Phobius"/>
    </source>
</evidence>
<evidence type="ECO:0000313" key="2">
    <source>
        <dbReference type="EMBL" id="MDQ0371645.1"/>
    </source>
</evidence>
<proteinExistence type="predicted"/>
<feature type="transmembrane region" description="Helical" evidence="1">
    <location>
        <begin position="85"/>
        <end position="104"/>
    </location>
</feature>
<name>A0AAE3W989_9ACTN</name>
<evidence type="ECO:0000313" key="3">
    <source>
        <dbReference type="Proteomes" id="UP001240236"/>
    </source>
</evidence>
<feature type="transmembrane region" description="Helical" evidence="1">
    <location>
        <begin position="21"/>
        <end position="38"/>
    </location>
</feature>
<reference evidence="2 3" key="1">
    <citation type="submission" date="2023-07" db="EMBL/GenBank/DDBJ databases">
        <title>Sequencing the genomes of 1000 actinobacteria strains.</title>
        <authorList>
            <person name="Klenk H.-P."/>
        </authorList>
    </citation>
    <scope>NUCLEOTIDE SEQUENCE [LARGE SCALE GENOMIC DNA]</scope>
    <source>
        <strain evidence="2 3">DSM 44709</strain>
    </source>
</reference>
<dbReference type="AlphaFoldDB" id="A0AAE3W989"/>
<sequence length="172" mass="18178">MKFIDTGKARITEVRQHGVALLGWISVFVGATGGALAADTWIGDTLRWILGITPWDTYVYVLTAVAGIGIIILDLIKDGVPNHPMVLLAIAVPSITKGAANIVGGKLYNHVNDFYAWLKENIGGNIADWIGPELGATAIALACFTLAILLSLAVLARQRTTGVATGMVGARR</sequence>
<accession>A0AAE3W989</accession>
<feature type="transmembrane region" description="Helical" evidence="1">
    <location>
        <begin position="134"/>
        <end position="155"/>
    </location>
</feature>
<protein>
    <submittedName>
        <fullName evidence="2">Uncharacterized protein</fullName>
    </submittedName>
</protein>
<dbReference type="EMBL" id="JAUSUZ010000002">
    <property type="protein sequence ID" value="MDQ0371645.1"/>
    <property type="molecule type" value="Genomic_DNA"/>
</dbReference>
<feature type="transmembrane region" description="Helical" evidence="1">
    <location>
        <begin position="58"/>
        <end position="76"/>
    </location>
</feature>